<feature type="region of interest" description="Disordered" evidence="2">
    <location>
        <begin position="223"/>
        <end position="424"/>
    </location>
</feature>
<dbReference type="GeneID" id="24094273"/>
<sequence>MFPPFEDEGRDEYPFPPMDAVEPSSSSSDTLPSAPSRSRSTQSRSQRSTQSPAPRQSRPHAAHDREHLSGRAKLLSRLISREERDAQHLRGVLLTATERLEGETRRADEAERRAIEALTRLRQTRDAMQLAQADAARANEEVRLYKLRLEEAQREILRAQDIVNQLERDKVDAEAEAARARSLARRYREERLITKAREEGRREGFQEGLSRGKDMGYYEARRVAQREEPRGYPRRPVMVEEFPEEEDEQERGQDEEVDDDESGSQPEVIVPIPRSPPQGSWRPPSRLTDSRATQRSPPRVQVNNTSTTESTIAAPSPRHPSSRPPRATPEPIPVPDPGLSRSRADISAGPVPSYSTVTSASHPPVDIPPDNWIPYMDRGNTILMPPPHELSRPVSPSSPSLSTNPTLPVQQQRASSGQSGQSVRARDYAYAAGFIPAQGVPATRSHLDAPFSPQSRTSTNISISQYDLVSTRTGRVAGGLRSAADALNGLRQVISTPGSSRAGKQRSGTPQQEPPPAQKQGQRMEREDRRVMSPRGPRPREDLPVDSSSESAPSRPTTARRQSSGTGSSFERLFKKRYQKRKSGSSGGVPDITVESPSNTTGSRGSTAVTQPHLLSPEFSHQPLPGAGPEDMGAEGDQRTLPPLPEFDFRTPDVVPLPDGQLPAGFVQLTPVMQVAPAGRDPVEVYDHGAMRATPKPAANPKFSPTYEMAPIPPGVVYPDPPRRSMTPHEAVGVPLPPSPPRTTSPRGRGGSLSGHLSPLSLNLFSPLRL</sequence>
<dbReference type="RefSeq" id="XP_012178645.1">
    <property type="nucleotide sequence ID" value="XM_012323255.1"/>
</dbReference>
<accession>J4HT86</accession>
<feature type="compositionally biased region" description="Polar residues" evidence="2">
    <location>
        <begin position="546"/>
        <end position="569"/>
    </location>
</feature>
<dbReference type="HOGENOM" id="CLU_020595_0_0_1"/>
<feature type="compositionally biased region" description="Basic and acidic residues" evidence="2">
    <location>
        <begin position="522"/>
        <end position="531"/>
    </location>
</feature>
<gene>
    <name evidence="3" type="ORF">FIBRA_01380</name>
</gene>
<dbReference type="Proteomes" id="UP000006352">
    <property type="component" value="Unassembled WGS sequence"/>
</dbReference>
<feature type="compositionally biased region" description="Low complexity" evidence="2">
    <location>
        <begin position="393"/>
        <end position="423"/>
    </location>
</feature>
<dbReference type="InParanoid" id="J4HT86"/>
<feature type="region of interest" description="Disordered" evidence="2">
    <location>
        <begin position="721"/>
        <end position="759"/>
    </location>
</feature>
<feature type="region of interest" description="Disordered" evidence="2">
    <location>
        <begin position="494"/>
        <end position="642"/>
    </location>
</feature>
<feature type="compositionally biased region" description="Low complexity" evidence="2">
    <location>
        <begin position="23"/>
        <end position="56"/>
    </location>
</feature>
<dbReference type="EMBL" id="HE796930">
    <property type="protein sequence ID" value="CCL99362.1"/>
    <property type="molecule type" value="Genomic_DNA"/>
</dbReference>
<dbReference type="STRING" id="599839.J4HT86"/>
<name>J4HT86_9APHY</name>
<keyword evidence="4" id="KW-1185">Reference proteome</keyword>
<feature type="compositionally biased region" description="Acidic residues" evidence="2">
    <location>
        <begin position="1"/>
        <end position="10"/>
    </location>
</feature>
<proteinExistence type="predicted"/>
<feature type="compositionally biased region" description="Basic residues" evidence="2">
    <location>
        <begin position="574"/>
        <end position="583"/>
    </location>
</feature>
<feature type="compositionally biased region" description="Acidic residues" evidence="2">
    <location>
        <begin position="241"/>
        <end position="262"/>
    </location>
</feature>
<reference evidence="3 4" key="1">
    <citation type="journal article" date="2012" name="Appl. Environ. Microbiol.">
        <title>Short-read sequencing for genomic analysis of the brown rot fungus Fibroporia radiculosa.</title>
        <authorList>
            <person name="Tang J.D."/>
            <person name="Perkins A.D."/>
            <person name="Sonstegard T.S."/>
            <person name="Schroeder S.G."/>
            <person name="Burgess S.C."/>
            <person name="Diehl S.V."/>
        </authorList>
    </citation>
    <scope>NUCLEOTIDE SEQUENCE [LARGE SCALE GENOMIC DNA]</scope>
    <source>
        <strain evidence="3 4">TFFH 294</strain>
    </source>
</reference>
<dbReference type="AlphaFoldDB" id="J4HT86"/>
<feature type="compositionally biased region" description="Pro residues" evidence="2">
    <location>
        <begin position="322"/>
        <end position="336"/>
    </location>
</feature>
<evidence type="ECO:0000313" key="3">
    <source>
        <dbReference type="EMBL" id="CCL99362.1"/>
    </source>
</evidence>
<feature type="compositionally biased region" description="Polar residues" evidence="2">
    <location>
        <begin position="290"/>
        <end position="311"/>
    </location>
</feature>
<organism evidence="3 4">
    <name type="scientific">Fibroporia radiculosa</name>
    <dbReference type="NCBI Taxonomy" id="599839"/>
    <lineage>
        <taxon>Eukaryota</taxon>
        <taxon>Fungi</taxon>
        <taxon>Dikarya</taxon>
        <taxon>Basidiomycota</taxon>
        <taxon>Agaricomycotina</taxon>
        <taxon>Agaricomycetes</taxon>
        <taxon>Polyporales</taxon>
        <taxon>Fibroporiaceae</taxon>
        <taxon>Fibroporia</taxon>
    </lineage>
</organism>
<feature type="compositionally biased region" description="Polar residues" evidence="2">
    <location>
        <begin position="595"/>
        <end position="610"/>
    </location>
</feature>
<feature type="coiled-coil region" evidence="1">
    <location>
        <begin position="93"/>
        <end position="190"/>
    </location>
</feature>
<feature type="region of interest" description="Disordered" evidence="2">
    <location>
        <begin position="1"/>
        <end position="72"/>
    </location>
</feature>
<evidence type="ECO:0000256" key="1">
    <source>
        <dbReference type="SAM" id="Coils"/>
    </source>
</evidence>
<protein>
    <submittedName>
        <fullName evidence="3">Uncharacterized protein</fullName>
    </submittedName>
</protein>
<evidence type="ECO:0000256" key="2">
    <source>
        <dbReference type="SAM" id="MobiDB-lite"/>
    </source>
</evidence>
<evidence type="ECO:0000313" key="4">
    <source>
        <dbReference type="Proteomes" id="UP000006352"/>
    </source>
</evidence>
<keyword evidence="1" id="KW-0175">Coiled coil</keyword>
<dbReference type="OrthoDB" id="3268221at2759"/>